<dbReference type="EMBL" id="JACCKB010000030">
    <property type="protein sequence ID" value="NYZ67857.1"/>
    <property type="molecule type" value="Genomic_DNA"/>
</dbReference>
<comment type="caution">
    <text evidence="1">The sequence shown here is derived from an EMBL/GenBank/DDBJ whole genome shotgun (WGS) entry which is preliminary data.</text>
</comment>
<gene>
    <name evidence="1" type="ORF">H0A36_17725</name>
</gene>
<organism evidence="1 2">
    <name type="scientific">Spartinivicinus marinus</name>
    <dbReference type="NCBI Taxonomy" id="2994442"/>
    <lineage>
        <taxon>Bacteria</taxon>
        <taxon>Pseudomonadati</taxon>
        <taxon>Pseudomonadota</taxon>
        <taxon>Gammaproteobacteria</taxon>
        <taxon>Oceanospirillales</taxon>
        <taxon>Zooshikellaceae</taxon>
        <taxon>Spartinivicinus</taxon>
    </lineage>
</organism>
<evidence type="ECO:0000313" key="1">
    <source>
        <dbReference type="EMBL" id="NYZ67857.1"/>
    </source>
</evidence>
<dbReference type="Proteomes" id="UP000569732">
    <property type="component" value="Unassembled WGS sequence"/>
</dbReference>
<reference evidence="1 2" key="1">
    <citation type="submission" date="2020-07" db="EMBL/GenBank/DDBJ databases">
        <title>Endozoicomonas sp. nov., isolated from sediment.</title>
        <authorList>
            <person name="Gu T."/>
        </authorList>
    </citation>
    <scope>NUCLEOTIDE SEQUENCE [LARGE SCALE GENOMIC DNA]</scope>
    <source>
        <strain evidence="1 2">SM1973</strain>
    </source>
</reference>
<accession>A0A853IEC6</accession>
<dbReference type="RefSeq" id="WP_266195949.1">
    <property type="nucleotide sequence ID" value="NZ_JAPJZK010000002.1"/>
</dbReference>
<protein>
    <submittedName>
        <fullName evidence="1">Uncharacterized protein</fullName>
    </submittedName>
</protein>
<dbReference type="Pfam" id="PF09611">
    <property type="entry name" value="Cas_Csy1"/>
    <property type="match status" value="1"/>
</dbReference>
<proteinExistence type="predicted"/>
<dbReference type="InterPro" id="IPR013397">
    <property type="entry name" value="CRISPR-assoc_prot_Csy1"/>
</dbReference>
<name>A0A853IEC6_9GAMM</name>
<dbReference type="AlphaFoldDB" id="A0A853IEC6"/>
<evidence type="ECO:0000313" key="2">
    <source>
        <dbReference type="Proteomes" id="UP000569732"/>
    </source>
</evidence>
<sequence>MIFTMKQASSVLFNAKELADLVSRFDKSPPPNITKIELTQFIVVLINATIYKCKKNNERLHDRELAKEFLCNEKSLDTLLSTIELVGTHNLKCPNASVSQGAAVDLDLEHKAVATIPYVHSISTHTARLVSGAGNASNAGYIRLLAQEFCVDGALLSLVQCFAQGVEPVVSILKTLGLEEHWCEKLQLKAQQYWSQSKDSRPVDRFAKQVFWPIRDGDGFQDILITPVVPFGFTRELHHRLNERRFSNKKEDGKAVEKEQKKNQYFTVLDVKIGGSNPINTGPFSSEIGGKYKHFIANMPMPVSSGQQSKLWFQLTCCKDSIFELSRRKPLDASALMNPGSKDMPDRHRRAYHRQSAINLVSQLFHRILKVKEALHQLPVDEHIQKLSHLPDDEQAWLLETLAKNKLLSVKEKADQVMQEARYINGKEAAVLGDSDRKIMNHALNEWWEAN</sequence>
<keyword evidence="2" id="KW-1185">Reference proteome</keyword>